<feature type="transmembrane region" description="Helical" evidence="1">
    <location>
        <begin position="609"/>
        <end position="632"/>
    </location>
</feature>
<feature type="transmembrane region" description="Helical" evidence="1">
    <location>
        <begin position="574"/>
        <end position="597"/>
    </location>
</feature>
<sequence>MRSIPGSQRAERTNAIITLNPNALAIADTLDEQLSAGNATGSLFCVPVLLKDNYDTVDMPTTGASLALAGSRPTEDAPSVAALKNAGAVILGKANLHELALEGISVSSLGGQTINPYDATRTPGGSSGGTGAAVASSFCVFGTGTDTVNSLRSPASANSLCSIRPTRGLITRTGIIPISYTHDTIGPIARSIKDVATALTVMASAGFDDKDNATALVPSSNQGVDYTSSLTTVELKGLRIGVLNGFFDRTVSAEVTPVNAAMDSLMSRLEAQDVSLVPIDEDIYNATAIQAALDVQRYEYRELMDEYLQRSSLAGEHPSTLNELYSRKAVNGSRGEFVVLPSQYEYVNTALVSSTSNNTYVERQNGIRNLTLALQNTFARNNLDAIIYPEQKNLVVKIGSPSQSGRNGILAALTGVPVVTVPAGFSEPSDDAPIGVPIGMEILGRPWEEQKLLGIGYAIEQLMKIRRPPTWAKEVVEVPHYDSVPVVKPDNVANTSVSSGVAILTSMGLTPLFMSTSSLLNTTTKPKGRRMQWILLFVHIPLIISFILIIAGGIDPDSRDGPTYAATEATKAGITLYIVCFLILIWATAVISARLYLADSQEVKILTTVVLSLPFFVVDIVYMTCFAFESWVDKTSEMKFNVISGNVTIQLCMQVIMEYIVVGLYLLLGLELPSKAARLREQIEEVKDMSAEQIQETILWKLHEAISRVVAALIMPALKFSHWMLGKILRSGQQT</sequence>
<evidence type="ECO:0000256" key="1">
    <source>
        <dbReference type="SAM" id="Phobius"/>
    </source>
</evidence>
<dbReference type="InterPro" id="IPR036928">
    <property type="entry name" value="AS_sf"/>
</dbReference>
<dbReference type="SUPFAM" id="SSF75304">
    <property type="entry name" value="Amidase signature (AS) enzymes"/>
    <property type="match status" value="1"/>
</dbReference>
<keyword evidence="5" id="KW-1185">Reference proteome</keyword>
<dbReference type="InterPro" id="IPR023631">
    <property type="entry name" value="Amidase_dom"/>
</dbReference>
<comment type="caution">
    <text evidence="4">The sequence shown here is derived from an EMBL/GenBank/DDBJ whole genome shotgun (WGS) entry which is preliminary data.</text>
</comment>
<evidence type="ECO:0000259" key="2">
    <source>
        <dbReference type="Pfam" id="PF01425"/>
    </source>
</evidence>
<keyword evidence="1" id="KW-1133">Transmembrane helix</keyword>
<evidence type="ECO:0000259" key="3">
    <source>
        <dbReference type="Pfam" id="PF24800"/>
    </source>
</evidence>
<protein>
    <recommendedName>
        <fullName evidence="6">Amidase domain-containing protein</fullName>
    </recommendedName>
</protein>
<feature type="transmembrane region" description="Helical" evidence="1">
    <location>
        <begin position="647"/>
        <end position="670"/>
    </location>
</feature>
<dbReference type="EMBL" id="SWKU01000002">
    <property type="protein sequence ID" value="KAF3009814.1"/>
    <property type="molecule type" value="Genomic_DNA"/>
</dbReference>
<evidence type="ECO:0008006" key="6">
    <source>
        <dbReference type="Google" id="ProtNLM"/>
    </source>
</evidence>
<keyword evidence="1" id="KW-0812">Transmembrane</keyword>
<feature type="transmembrane region" description="Helical" evidence="1">
    <location>
        <begin position="533"/>
        <end position="554"/>
    </location>
</feature>
<dbReference type="PANTHER" id="PTHR42678:SF5">
    <property type="entry name" value="GLUTAMYL-TRNA(GLN) AMIDOTRANSFERASE SUBUNIT A"/>
    <property type="match status" value="1"/>
</dbReference>
<dbReference type="Gene3D" id="3.90.1300.10">
    <property type="entry name" value="Amidase signature (AS) domain"/>
    <property type="match status" value="1"/>
</dbReference>
<dbReference type="PANTHER" id="PTHR42678">
    <property type="entry name" value="AMIDASE"/>
    <property type="match status" value="1"/>
</dbReference>
<evidence type="ECO:0000313" key="4">
    <source>
        <dbReference type="EMBL" id="KAF3009814.1"/>
    </source>
</evidence>
<dbReference type="Proteomes" id="UP000801428">
    <property type="component" value="Unassembled WGS sequence"/>
</dbReference>
<feature type="domain" description="DUF7702" evidence="3">
    <location>
        <begin position="492"/>
        <end position="672"/>
    </location>
</feature>
<dbReference type="AlphaFoldDB" id="A0A9P4TNK0"/>
<name>A0A9P4TNK0_CURKU</name>
<evidence type="ECO:0000313" key="5">
    <source>
        <dbReference type="Proteomes" id="UP000801428"/>
    </source>
</evidence>
<dbReference type="Pfam" id="PF01425">
    <property type="entry name" value="Amidase"/>
    <property type="match status" value="1"/>
</dbReference>
<dbReference type="OrthoDB" id="566138at2759"/>
<feature type="domain" description="Amidase" evidence="2">
    <location>
        <begin position="10"/>
        <end position="453"/>
    </location>
</feature>
<reference evidence="4" key="1">
    <citation type="submission" date="2019-04" db="EMBL/GenBank/DDBJ databases">
        <title>Sequencing of skin fungus with MAO and IRED activity.</title>
        <authorList>
            <person name="Marsaioli A.J."/>
            <person name="Bonatto J.M.C."/>
            <person name="Reis Junior O."/>
        </authorList>
    </citation>
    <scope>NUCLEOTIDE SEQUENCE</scope>
    <source>
        <strain evidence="4">30M1</strain>
    </source>
</reference>
<accession>A0A9P4TNK0</accession>
<gene>
    <name evidence="4" type="ORF">E8E13_010169</name>
</gene>
<feature type="transmembrane region" description="Helical" evidence="1">
    <location>
        <begin position="501"/>
        <end position="521"/>
    </location>
</feature>
<organism evidence="4 5">
    <name type="scientific">Curvularia kusanoi</name>
    <name type="common">Cochliobolus kusanoi</name>
    <dbReference type="NCBI Taxonomy" id="90978"/>
    <lineage>
        <taxon>Eukaryota</taxon>
        <taxon>Fungi</taxon>
        <taxon>Dikarya</taxon>
        <taxon>Ascomycota</taxon>
        <taxon>Pezizomycotina</taxon>
        <taxon>Dothideomycetes</taxon>
        <taxon>Pleosporomycetidae</taxon>
        <taxon>Pleosporales</taxon>
        <taxon>Pleosporineae</taxon>
        <taxon>Pleosporaceae</taxon>
        <taxon>Curvularia</taxon>
    </lineage>
</organism>
<keyword evidence="1" id="KW-0472">Membrane</keyword>
<proteinExistence type="predicted"/>
<dbReference type="InterPro" id="IPR056119">
    <property type="entry name" value="DUF7702"/>
</dbReference>
<dbReference type="Pfam" id="PF24800">
    <property type="entry name" value="DUF7702"/>
    <property type="match status" value="1"/>
</dbReference>